<name>A0A133NMD5_GARVA</name>
<organism evidence="4 5">
    <name type="scientific">Gardnerella vaginalis</name>
    <dbReference type="NCBI Taxonomy" id="2702"/>
    <lineage>
        <taxon>Bacteria</taxon>
        <taxon>Bacillati</taxon>
        <taxon>Actinomycetota</taxon>
        <taxon>Actinomycetes</taxon>
        <taxon>Bifidobacteriales</taxon>
        <taxon>Bifidobacteriaceae</taxon>
        <taxon>Gardnerella</taxon>
    </lineage>
</organism>
<dbReference type="Gene3D" id="3.90.76.10">
    <property type="entry name" value="Dipeptide-binding Protein, Domain 1"/>
    <property type="match status" value="1"/>
</dbReference>
<dbReference type="Proteomes" id="UP000070558">
    <property type="component" value="Unassembled WGS sequence"/>
</dbReference>
<feature type="chain" id="PRO_5038926517" evidence="2">
    <location>
        <begin position="36"/>
        <end position="586"/>
    </location>
</feature>
<dbReference type="PANTHER" id="PTHR30290">
    <property type="entry name" value="PERIPLASMIC BINDING COMPONENT OF ABC TRANSPORTER"/>
    <property type="match status" value="1"/>
</dbReference>
<dbReference type="Gene3D" id="3.40.190.10">
    <property type="entry name" value="Periplasmic binding protein-like II"/>
    <property type="match status" value="1"/>
</dbReference>
<dbReference type="InterPro" id="IPR039424">
    <property type="entry name" value="SBP_5"/>
</dbReference>
<dbReference type="SUPFAM" id="SSF53850">
    <property type="entry name" value="Periplasmic binding protein-like II"/>
    <property type="match status" value="1"/>
</dbReference>
<feature type="signal peptide" evidence="2">
    <location>
        <begin position="1"/>
        <end position="35"/>
    </location>
</feature>
<evidence type="ECO:0000256" key="1">
    <source>
        <dbReference type="SAM" id="MobiDB-lite"/>
    </source>
</evidence>
<dbReference type="AlphaFoldDB" id="A0A133NMD5"/>
<comment type="caution">
    <text evidence="4">The sequence shown here is derived from an EMBL/GenBank/DDBJ whole genome shotgun (WGS) entry which is preliminary data.</text>
</comment>
<evidence type="ECO:0000313" key="5">
    <source>
        <dbReference type="Proteomes" id="UP000070558"/>
    </source>
</evidence>
<gene>
    <name evidence="4" type="ORF">HMPREF3216_01165</name>
</gene>
<accession>A0A133NMD5</accession>
<dbReference type="OrthoDB" id="7888869at2"/>
<dbReference type="CDD" id="cd08501">
    <property type="entry name" value="PBP2_Lpqw"/>
    <property type="match status" value="1"/>
</dbReference>
<dbReference type="Gene3D" id="3.10.105.10">
    <property type="entry name" value="Dipeptide-binding Protein, Domain 3"/>
    <property type="match status" value="1"/>
</dbReference>
<dbReference type="GO" id="GO:1904680">
    <property type="term" value="F:peptide transmembrane transporter activity"/>
    <property type="evidence" value="ECO:0007669"/>
    <property type="project" value="TreeGrafter"/>
</dbReference>
<keyword evidence="2" id="KW-0732">Signal</keyword>
<reference evidence="4 5" key="1">
    <citation type="submission" date="2016-01" db="EMBL/GenBank/DDBJ databases">
        <authorList>
            <person name="Oliw E.H."/>
        </authorList>
    </citation>
    <scope>NUCLEOTIDE SEQUENCE [LARGE SCALE GENOMIC DNA]</scope>
    <source>
        <strain evidence="4 5">GED7760B</strain>
    </source>
</reference>
<evidence type="ECO:0000259" key="3">
    <source>
        <dbReference type="Pfam" id="PF00496"/>
    </source>
</evidence>
<sequence>MRGIMKKTNAGKLTVFAAAALSVAMLLGACGGTTATTADKAKGGMTEEPAAGVDTSYTGALPMPKVDKRYDNPQPRDNVKDGGTYTFSLSDMGPNWNYASNDGNTAYMGTLWGFYQPSLSYYDTVKGEKVKYNPDYITSVKKVSDKPLVVQYDLNPKAKWNDGTDIDYTAFKATWEVMNGQNEAYSVPSHEGYDCIESVEQGATPKQVIVKYNKPCATWELLFAPLVHPKATDPAVFNQGWVNNPHNEWGAGPFEIQSATEDQVVFVRNPKWWGKKAKLDKVVVKRMEDTAAMNAFQNGEIDSVDSISTKDKVKAARSVKGAQLRYGYSTKIRVINLNAKAGAFKDKAVRKAVAQAFDVATYNKIQFQGMNWKSEQPGSELLSMFQAGYKNNLPADGKFNVENAKKTLEAAGYKMGKDGYYAKNGKTVQFSFTFFGDDSTQAALANAFQAMMKKAGMKCKTVNKPASKFSKTVTSFDFQVLPMAWVSPSPLSFLAAASQLYGSKSDSNFTGTGNKKIDALLAKIGKTYDYKEQTALSNKAESMAFAEYGTLPVSAPPTYQAYKKGFANGGPAGYANVFVENIGWQK</sequence>
<dbReference type="GO" id="GO:0015833">
    <property type="term" value="P:peptide transport"/>
    <property type="evidence" value="ECO:0007669"/>
    <property type="project" value="TreeGrafter"/>
</dbReference>
<evidence type="ECO:0000256" key="2">
    <source>
        <dbReference type="SAM" id="SignalP"/>
    </source>
</evidence>
<dbReference type="PANTHER" id="PTHR30290:SF65">
    <property type="entry name" value="MONOACYL PHOSPHATIDYLINOSITOL TETRAMANNOSIDE-BINDING PROTEIN LPQW-RELATED"/>
    <property type="match status" value="1"/>
</dbReference>
<dbReference type="InterPro" id="IPR000914">
    <property type="entry name" value="SBP_5_dom"/>
</dbReference>
<dbReference type="PROSITE" id="PS51257">
    <property type="entry name" value="PROKAR_LIPOPROTEIN"/>
    <property type="match status" value="1"/>
</dbReference>
<evidence type="ECO:0000313" key="4">
    <source>
        <dbReference type="EMBL" id="KXA17446.1"/>
    </source>
</evidence>
<feature type="region of interest" description="Disordered" evidence="1">
    <location>
        <begin position="38"/>
        <end position="83"/>
    </location>
</feature>
<proteinExistence type="predicted"/>
<dbReference type="PATRIC" id="fig|2702.99.peg.1137"/>
<protein>
    <submittedName>
        <fullName evidence="4">ABC transporter, substrate-binding protein, family 5</fullName>
    </submittedName>
</protein>
<dbReference type="EMBL" id="LRQA01000056">
    <property type="protein sequence ID" value="KXA17446.1"/>
    <property type="molecule type" value="Genomic_DNA"/>
</dbReference>
<feature type="domain" description="Solute-binding protein family 5" evidence="3">
    <location>
        <begin position="131"/>
        <end position="491"/>
    </location>
</feature>
<dbReference type="Pfam" id="PF00496">
    <property type="entry name" value="SBP_bac_5"/>
    <property type="match status" value="1"/>
</dbReference>